<name>A0A0K2UL21_LEPSM</name>
<organism evidence="1">
    <name type="scientific">Lepeophtheirus salmonis</name>
    <name type="common">Salmon louse</name>
    <name type="synonym">Caligus salmonis</name>
    <dbReference type="NCBI Taxonomy" id="72036"/>
    <lineage>
        <taxon>Eukaryota</taxon>
        <taxon>Metazoa</taxon>
        <taxon>Ecdysozoa</taxon>
        <taxon>Arthropoda</taxon>
        <taxon>Crustacea</taxon>
        <taxon>Multicrustacea</taxon>
        <taxon>Hexanauplia</taxon>
        <taxon>Copepoda</taxon>
        <taxon>Siphonostomatoida</taxon>
        <taxon>Caligidae</taxon>
        <taxon>Lepeophtheirus</taxon>
    </lineage>
</organism>
<evidence type="ECO:0000313" key="1">
    <source>
        <dbReference type="EMBL" id="CDW38949.1"/>
    </source>
</evidence>
<dbReference type="AlphaFoldDB" id="A0A0K2UL21"/>
<protein>
    <submittedName>
        <fullName evidence="1">Uncharacterized protein</fullName>
    </submittedName>
</protein>
<accession>A0A0K2UL21</accession>
<sequence length="68" mass="7577">MVIVVVSSEGNVISPFTRQAGPKSYRQVLNQCSAHESLPLDPQDYEISTLDPTARRITMSHQQNNSFS</sequence>
<proteinExistence type="predicted"/>
<dbReference type="EMBL" id="HACA01021588">
    <property type="protein sequence ID" value="CDW38949.1"/>
    <property type="molecule type" value="Transcribed_RNA"/>
</dbReference>
<reference evidence="1" key="1">
    <citation type="submission" date="2014-05" db="EMBL/GenBank/DDBJ databases">
        <authorList>
            <person name="Chronopoulou M."/>
        </authorList>
    </citation>
    <scope>NUCLEOTIDE SEQUENCE</scope>
    <source>
        <tissue evidence="1">Whole organism</tissue>
    </source>
</reference>